<organism evidence="2">
    <name type="scientific">Longilinea arvoryzae</name>
    <dbReference type="NCBI Taxonomy" id="360412"/>
    <lineage>
        <taxon>Bacteria</taxon>
        <taxon>Bacillati</taxon>
        <taxon>Chloroflexota</taxon>
        <taxon>Anaerolineae</taxon>
        <taxon>Anaerolineales</taxon>
        <taxon>Anaerolineaceae</taxon>
        <taxon>Longilinea</taxon>
    </lineage>
</organism>
<feature type="transmembrane region" description="Helical" evidence="1">
    <location>
        <begin position="20"/>
        <end position="38"/>
    </location>
</feature>
<dbReference type="PROSITE" id="PS51257">
    <property type="entry name" value="PROKAR_LIPOPROTEIN"/>
    <property type="match status" value="1"/>
</dbReference>
<dbReference type="RefSeq" id="WP_075073603.1">
    <property type="nucleotide sequence ID" value="NZ_DF967972.1"/>
</dbReference>
<dbReference type="Proteomes" id="UP000055060">
    <property type="component" value="Unassembled WGS sequence"/>
</dbReference>
<sequence length="201" mass="22514">MKQSAFKVITTSLRDTWLDLWSALVCNIVWLFACVLIIPGPPATLALYYYANQSVRGEAIYVTDFFKAIPRYWKAGWRWGIVNLIVLAILAGDIYLTRSQNPTSAGLFFRGLYFTLLAFWLLIQIFALPFMLEQEEPAVFKALRNSVVLIGKNPIFCFTLLILLILTLSLGIIAFMLSVALGGIFVALVGNRAVLGQIQTQ</sequence>
<protein>
    <recommendedName>
        <fullName evidence="4">DUF624 domain-containing protein</fullName>
    </recommendedName>
</protein>
<feature type="transmembrane region" description="Helical" evidence="1">
    <location>
        <begin position="108"/>
        <end position="132"/>
    </location>
</feature>
<keyword evidence="1" id="KW-0812">Transmembrane</keyword>
<dbReference type="OrthoDB" id="4244556at2"/>
<dbReference type="Pfam" id="PF04854">
    <property type="entry name" value="DUF624"/>
    <property type="match status" value="1"/>
</dbReference>
<evidence type="ECO:0008006" key="4">
    <source>
        <dbReference type="Google" id="ProtNLM"/>
    </source>
</evidence>
<dbReference type="AlphaFoldDB" id="A0A0S7BKI7"/>
<dbReference type="STRING" id="360412.LARV_02104"/>
<evidence type="ECO:0000256" key="1">
    <source>
        <dbReference type="SAM" id="Phobius"/>
    </source>
</evidence>
<feature type="transmembrane region" description="Helical" evidence="1">
    <location>
        <begin position="76"/>
        <end position="96"/>
    </location>
</feature>
<keyword evidence="1" id="KW-1133">Transmembrane helix</keyword>
<feature type="transmembrane region" description="Helical" evidence="1">
    <location>
        <begin position="158"/>
        <end position="189"/>
    </location>
</feature>
<evidence type="ECO:0000313" key="3">
    <source>
        <dbReference type="Proteomes" id="UP000055060"/>
    </source>
</evidence>
<accession>A0A0S7BKI7</accession>
<name>A0A0S7BKI7_9CHLR</name>
<keyword evidence="3" id="KW-1185">Reference proteome</keyword>
<keyword evidence="1" id="KW-0472">Membrane</keyword>
<gene>
    <name evidence="2" type="ORF">LARV_02104</name>
</gene>
<evidence type="ECO:0000313" key="2">
    <source>
        <dbReference type="EMBL" id="GAP14337.1"/>
    </source>
</evidence>
<dbReference type="EMBL" id="DF967972">
    <property type="protein sequence ID" value="GAP14337.1"/>
    <property type="molecule type" value="Genomic_DNA"/>
</dbReference>
<proteinExistence type="predicted"/>
<dbReference type="InterPro" id="IPR006938">
    <property type="entry name" value="DUF624"/>
</dbReference>
<reference evidence="2" key="1">
    <citation type="submission" date="2015-07" db="EMBL/GenBank/DDBJ databases">
        <title>Draft Genome Sequences of Anaerolinea thermolimosa IMO-1, Bellilinea caldifistulae GOMI-1, Leptolinea tardivitalis YMTK-2, Levilinea saccharolytica KIBI-1,Longilinea arvoryzae KOME-1, Previously Described as Members of the Anaerolineaceae (Chloroflexi).</title>
        <authorList>
            <person name="Sekiguchi Y."/>
            <person name="Ohashi A."/>
            <person name="Matsuura N."/>
            <person name="Tourlousse M.D."/>
        </authorList>
    </citation>
    <scope>NUCLEOTIDE SEQUENCE [LARGE SCALE GENOMIC DNA]</scope>
    <source>
        <strain evidence="2">KOME-1</strain>
    </source>
</reference>